<dbReference type="EMBL" id="JBHSEK010000002">
    <property type="protein sequence ID" value="MFC4488665.1"/>
    <property type="molecule type" value="Genomic_DNA"/>
</dbReference>
<dbReference type="SUPFAM" id="SSF103025">
    <property type="entry name" value="Folate-binding domain"/>
    <property type="match status" value="1"/>
</dbReference>
<dbReference type="PANTHER" id="PTHR22602:SF0">
    <property type="entry name" value="TRANSFERASE CAF17, MITOCHONDRIAL-RELATED"/>
    <property type="match status" value="1"/>
</dbReference>
<evidence type="ECO:0000313" key="2">
    <source>
        <dbReference type="Proteomes" id="UP001595999"/>
    </source>
</evidence>
<organism evidence="1 2">
    <name type="scientific">Chromobacterium aquaticum</name>
    <dbReference type="NCBI Taxonomy" id="467180"/>
    <lineage>
        <taxon>Bacteria</taxon>
        <taxon>Pseudomonadati</taxon>
        <taxon>Pseudomonadota</taxon>
        <taxon>Betaproteobacteria</taxon>
        <taxon>Neisseriales</taxon>
        <taxon>Chromobacteriaceae</taxon>
        <taxon>Chromobacterium</taxon>
    </lineage>
</organism>
<evidence type="ECO:0000313" key="1">
    <source>
        <dbReference type="EMBL" id="MFC4488665.1"/>
    </source>
</evidence>
<dbReference type="Gene3D" id="3.30.70.1400">
    <property type="entry name" value="Aminomethyltransferase beta-barrel domains"/>
    <property type="match status" value="1"/>
</dbReference>
<proteinExistence type="predicted"/>
<dbReference type="Gene3D" id="2.40.30.160">
    <property type="match status" value="1"/>
</dbReference>
<dbReference type="InterPro" id="IPR045179">
    <property type="entry name" value="YgfZ/GcvT"/>
</dbReference>
<dbReference type="NCBIfam" id="TIGR03317">
    <property type="entry name" value="ygfZ_signature"/>
    <property type="match status" value="1"/>
</dbReference>
<reference evidence="2" key="1">
    <citation type="journal article" date="2019" name="Int. J. Syst. Evol. Microbiol.">
        <title>The Global Catalogue of Microorganisms (GCM) 10K type strain sequencing project: providing services to taxonomists for standard genome sequencing and annotation.</title>
        <authorList>
            <consortium name="The Broad Institute Genomics Platform"/>
            <consortium name="The Broad Institute Genome Sequencing Center for Infectious Disease"/>
            <person name="Wu L."/>
            <person name="Ma J."/>
        </authorList>
    </citation>
    <scope>NUCLEOTIDE SEQUENCE [LARGE SCALE GENOMIC DNA]</scope>
    <source>
        <strain evidence="2">CGMCC 4.7608</strain>
    </source>
</reference>
<name>A0ABV8ZN51_9NEIS</name>
<dbReference type="InterPro" id="IPR017703">
    <property type="entry name" value="YgfZ/GCV_T_CS"/>
</dbReference>
<protein>
    <submittedName>
        <fullName evidence="1">YgfZ/GcvT domain-containing protein</fullName>
    </submittedName>
</protein>
<dbReference type="Gene3D" id="3.30.70.1630">
    <property type="match status" value="1"/>
</dbReference>
<dbReference type="PANTHER" id="PTHR22602">
    <property type="entry name" value="TRANSFERASE CAF17, MITOCHONDRIAL-RELATED"/>
    <property type="match status" value="1"/>
</dbReference>
<keyword evidence="2" id="KW-1185">Reference proteome</keyword>
<comment type="caution">
    <text evidence="1">The sequence shown here is derived from an EMBL/GenBank/DDBJ whole genome shotgun (WGS) entry which is preliminary data.</text>
</comment>
<sequence length="344" mass="36772">MNLDWKLALSERAELANNAAGELNARISQLEALKAGAALAILDDRKVIQVAGEDAEAFLQGQLSSDVRELADESRAQYSSYSSAKGRMLASFLAWRSQGVFYLAVSADLADFVVKRLSMFVLRSKVKVSIADDLVLVGVGGMVAAEALGLDPALVAAVTPRGVLPTPSGRLIALPGAGFMLAAEAEGAAIGEKLLQSSALISSEVWGWRDIDAGIPWLTLSTQEQFVPQMANMELIGGVSFKKGCYPGQEIVARSQYLGKMKRRLFKVSFQQFAPVGTKLFSPGVAGQSIGMIAAVCQVAAECYQGLVVVQFQAWEDGIYADEACTIKLQQLELPYSLNEDAAN</sequence>
<accession>A0ABV8ZN51</accession>
<dbReference type="RefSeq" id="WP_048410596.1">
    <property type="nucleotide sequence ID" value="NZ_JAJOHW010000053.1"/>
</dbReference>
<gene>
    <name evidence="1" type="ORF">ACFO0R_03440</name>
</gene>
<dbReference type="Proteomes" id="UP001595999">
    <property type="component" value="Unassembled WGS sequence"/>
</dbReference>